<dbReference type="HOGENOM" id="CLU_2473175_0_0_1"/>
<name>U5GKS3_POPTR</name>
<evidence type="ECO:0008006" key="4">
    <source>
        <dbReference type="Google" id="ProtNLM"/>
    </source>
</evidence>
<dbReference type="AlphaFoldDB" id="U5GKS3"/>
<keyword evidence="1" id="KW-0472">Membrane</keyword>
<keyword evidence="1" id="KW-0812">Transmembrane</keyword>
<accession>U5GKS3</accession>
<dbReference type="Proteomes" id="UP000006729">
    <property type="component" value="Chromosome 2"/>
</dbReference>
<gene>
    <name evidence="2" type="ORF">POPTR_002G069700</name>
</gene>
<protein>
    <recommendedName>
        <fullName evidence="4">Transmembrane protein</fullName>
    </recommendedName>
</protein>
<evidence type="ECO:0000256" key="1">
    <source>
        <dbReference type="SAM" id="Phobius"/>
    </source>
</evidence>
<feature type="transmembrane region" description="Helical" evidence="1">
    <location>
        <begin position="47"/>
        <end position="65"/>
    </location>
</feature>
<feature type="transmembrane region" description="Helical" evidence="1">
    <location>
        <begin position="6"/>
        <end position="26"/>
    </location>
</feature>
<reference evidence="2 3" key="1">
    <citation type="journal article" date="2006" name="Science">
        <title>The genome of black cottonwood, Populus trichocarpa (Torr. &amp; Gray).</title>
        <authorList>
            <person name="Tuskan G.A."/>
            <person name="Difazio S."/>
            <person name="Jansson S."/>
            <person name="Bohlmann J."/>
            <person name="Grigoriev I."/>
            <person name="Hellsten U."/>
            <person name="Putnam N."/>
            <person name="Ralph S."/>
            <person name="Rombauts S."/>
            <person name="Salamov A."/>
            <person name="Schein J."/>
            <person name="Sterck L."/>
            <person name="Aerts A."/>
            <person name="Bhalerao R.R."/>
            <person name="Bhalerao R.P."/>
            <person name="Blaudez D."/>
            <person name="Boerjan W."/>
            <person name="Brun A."/>
            <person name="Brunner A."/>
            <person name="Busov V."/>
            <person name="Campbell M."/>
            <person name="Carlson J."/>
            <person name="Chalot M."/>
            <person name="Chapman J."/>
            <person name="Chen G.L."/>
            <person name="Cooper D."/>
            <person name="Coutinho P.M."/>
            <person name="Couturier J."/>
            <person name="Covert S."/>
            <person name="Cronk Q."/>
            <person name="Cunningham R."/>
            <person name="Davis J."/>
            <person name="Degroeve S."/>
            <person name="Dejardin A."/>
            <person name="Depamphilis C."/>
            <person name="Detter J."/>
            <person name="Dirks B."/>
            <person name="Dubchak I."/>
            <person name="Duplessis S."/>
            <person name="Ehlting J."/>
            <person name="Ellis B."/>
            <person name="Gendler K."/>
            <person name="Goodstein D."/>
            <person name="Gribskov M."/>
            <person name="Grimwood J."/>
            <person name="Groover A."/>
            <person name="Gunter L."/>
            <person name="Hamberger B."/>
            <person name="Heinze B."/>
            <person name="Helariutta Y."/>
            <person name="Henrissat B."/>
            <person name="Holligan D."/>
            <person name="Holt R."/>
            <person name="Huang W."/>
            <person name="Islam-Faridi N."/>
            <person name="Jones S."/>
            <person name="Jones-Rhoades M."/>
            <person name="Jorgensen R."/>
            <person name="Joshi C."/>
            <person name="Kangasjarvi J."/>
            <person name="Karlsson J."/>
            <person name="Kelleher C."/>
            <person name="Kirkpatrick R."/>
            <person name="Kirst M."/>
            <person name="Kohler A."/>
            <person name="Kalluri U."/>
            <person name="Larimer F."/>
            <person name="Leebens-Mack J."/>
            <person name="Leple J.C."/>
            <person name="Locascio P."/>
            <person name="Lou Y."/>
            <person name="Lucas S."/>
            <person name="Martin F."/>
            <person name="Montanini B."/>
            <person name="Napoli C."/>
            <person name="Nelson D.R."/>
            <person name="Nelson C."/>
            <person name="Nieminen K."/>
            <person name="Nilsson O."/>
            <person name="Pereda V."/>
            <person name="Peter G."/>
            <person name="Philippe R."/>
            <person name="Pilate G."/>
            <person name="Poliakov A."/>
            <person name="Razumovskaya J."/>
            <person name="Richardson P."/>
            <person name="Rinaldi C."/>
            <person name="Ritland K."/>
            <person name="Rouze P."/>
            <person name="Ryaboy D."/>
            <person name="Schmutz J."/>
            <person name="Schrader J."/>
            <person name="Segerman B."/>
            <person name="Shin H."/>
            <person name="Siddiqui A."/>
            <person name="Sterky F."/>
            <person name="Terry A."/>
            <person name="Tsai C.J."/>
            <person name="Uberbacher E."/>
            <person name="Unneberg P."/>
            <person name="Vahala J."/>
            <person name="Wall K."/>
            <person name="Wessler S."/>
            <person name="Yang G."/>
            <person name="Yin T."/>
            <person name="Douglas C."/>
            <person name="Marra M."/>
            <person name="Sandberg G."/>
            <person name="Van de Peer Y."/>
            <person name="Rokhsar D."/>
        </authorList>
    </citation>
    <scope>NUCLEOTIDE SEQUENCE [LARGE SCALE GENOMIC DNA]</scope>
    <source>
        <strain evidence="3">cv. Nisqually</strain>
    </source>
</reference>
<keyword evidence="3" id="KW-1185">Reference proteome</keyword>
<keyword evidence="1" id="KW-1133">Transmembrane helix</keyword>
<organism evidence="2 3">
    <name type="scientific">Populus trichocarpa</name>
    <name type="common">Western balsam poplar</name>
    <name type="synonym">Populus balsamifera subsp. trichocarpa</name>
    <dbReference type="NCBI Taxonomy" id="3694"/>
    <lineage>
        <taxon>Eukaryota</taxon>
        <taxon>Viridiplantae</taxon>
        <taxon>Streptophyta</taxon>
        <taxon>Embryophyta</taxon>
        <taxon>Tracheophyta</taxon>
        <taxon>Spermatophyta</taxon>
        <taxon>Magnoliopsida</taxon>
        <taxon>eudicotyledons</taxon>
        <taxon>Gunneridae</taxon>
        <taxon>Pentapetalae</taxon>
        <taxon>rosids</taxon>
        <taxon>fabids</taxon>
        <taxon>Malpighiales</taxon>
        <taxon>Salicaceae</taxon>
        <taxon>Saliceae</taxon>
        <taxon>Populus</taxon>
    </lineage>
</organism>
<evidence type="ECO:0000313" key="2">
    <source>
        <dbReference type="EMBL" id="PNT48263.1"/>
    </source>
</evidence>
<proteinExistence type="predicted"/>
<dbReference type="EMBL" id="CM009291">
    <property type="protein sequence ID" value="PNT48263.1"/>
    <property type="molecule type" value="Genomic_DNA"/>
</dbReference>
<evidence type="ECO:0000313" key="3">
    <source>
        <dbReference type="Proteomes" id="UP000006729"/>
    </source>
</evidence>
<sequence>MALRVLWTVVKVVLAAVVVVGMGLVWRMIWLGRMNGGCRRLGDCGCVWWLIGYGGCWLLDLVVTVKEKNRSKGMFRLEEGWVCVKDEQ</sequence>
<dbReference type="InParanoid" id="U5GKS3"/>